<dbReference type="InterPro" id="IPR001667">
    <property type="entry name" value="DDH_dom"/>
</dbReference>
<dbReference type="PANTHER" id="PTHR47618:SF2">
    <property type="entry name" value="CYCLIC-DI-AMP PHOSPHODIESTERASE GDPP"/>
    <property type="match status" value="1"/>
</dbReference>
<feature type="domain" description="DHHA1" evidence="2">
    <location>
        <begin position="370"/>
        <end position="442"/>
    </location>
</feature>
<dbReference type="PANTHER" id="PTHR47618">
    <property type="entry name" value="BIFUNCTIONAL OLIGORIBONUCLEASE AND PAP PHOSPHATASE NRNA"/>
    <property type="match status" value="1"/>
</dbReference>
<proteinExistence type="predicted"/>
<dbReference type="FunFam" id="3.90.1640.10:FF:000002">
    <property type="entry name" value="Cyclic-di-AMP phosphodiesterase"/>
    <property type="match status" value="1"/>
</dbReference>
<dbReference type="Gene3D" id="3.90.1640.10">
    <property type="entry name" value="inorganic pyrophosphatase (n-terminal core)"/>
    <property type="match status" value="1"/>
</dbReference>
<sequence>MLGAVDNKLREWAKPTGGLIQLYERGKYVFVFEDRFLPGYIAEKFGVLDRVRETTGPGGANPTISIGIGRGEDSYEDALELARQALEMALGRGGDQAAVKQGTNFEFFGGKSKAVERRTKVKSRVMAAALSDLLDEAANVIIMGHKQADFDAVGASVGVARLVMARKKPVNIIINRTATPAIGLIEHIEMLPEYEGVFVDPIVGLDRITSGTLLIICDTHNPDYIESKEIFEAAEKVVVIDHHRRMAKSIENTAMTYHEPYASSTSEIVCELAQYIEGGAAMRKREAEALLAGIVLDTNTFFFKTSFRTFEAAGFLRKLGADTIEVKKLFQIDQGSYRCRTELVSATKLIERALAVAVWEGELMPDMGVIAAQAADEMLGLDGVEASFVLYQSDGEVNISARSLGKLNVQIIMESLGGGGHLTNAGAQVSGELSAVQEQLIEVARRHLHEVQK</sequence>
<dbReference type="InterPro" id="IPR003156">
    <property type="entry name" value="DHHA1_dom"/>
</dbReference>
<reference evidence="3" key="1">
    <citation type="submission" date="2019-08" db="EMBL/GenBank/DDBJ databases">
        <authorList>
            <person name="Kucharzyk K."/>
            <person name="Murdoch R.W."/>
            <person name="Higgins S."/>
            <person name="Loffler F."/>
        </authorList>
    </citation>
    <scope>NUCLEOTIDE SEQUENCE</scope>
</reference>
<dbReference type="Pfam" id="PF02272">
    <property type="entry name" value="DHHA1"/>
    <property type="match status" value="1"/>
</dbReference>
<dbReference type="Pfam" id="PF01368">
    <property type="entry name" value="DHH"/>
    <property type="match status" value="1"/>
</dbReference>
<keyword evidence="3" id="KW-0378">Hydrolase</keyword>
<dbReference type="SUPFAM" id="SSF64182">
    <property type="entry name" value="DHH phosphoesterases"/>
    <property type="match status" value="1"/>
</dbReference>
<comment type="caution">
    <text evidence="3">The sequence shown here is derived from an EMBL/GenBank/DDBJ whole genome shotgun (WGS) entry which is preliminary data.</text>
</comment>
<evidence type="ECO:0000259" key="1">
    <source>
        <dbReference type="Pfam" id="PF01368"/>
    </source>
</evidence>
<name>A0A644XD09_9ZZZZ</name>
<dbReference type="EMBL" id="VSSQ01002153">
    <property type="protein sequence ID" value="MPM13658.1"/>
    <property type="molecule type" value="Genomic_DNA"/>
</dbReference>
<protein>
    <submittedName>
        <fullName evidence="3">Cyclic-di-AMP phosphodiesterase GdpP</fullName>
        <ecNumber evidence="3">3.1.4.-</ecNumber>
    </submittedName>
</protein>
<organism evidence="3">
    <name type="scientific">bioreactor metagenome</name>
    <dbReference type="NCBI Taxonomy" id="1076179"/>
    <lineage>
        <taxon>unclassified sequences</taxon>
        <taxon>metagenomes</taxon>
        <taxon>ecological metagenomes</taxon>
    </lineage>
</organism>
<dbReference type="InterPro" id="IPR051319">
    <property type="entry name" value="Oligoribo/pAp-PDE_c-di-AMP_PDE"/>
</dbReference>
<gene>
    <name evidence="3" type="primary">gdpP_5</name>
    <name evidence="3" type="ORF">SDC9_60017</name>
</gene>
<accession>A0A644XD09</accession>
<feature type="domain" description="DDH" evidence="1">
    <location>
        <begin position="139"/>
        <end position="294"/>
    </location>
</feature>
<evidence type="ECO:0000259" key="2">
    <source>
        <dbReference type="Pfam" id="PF02272"/>
    </source>
</evidence>
<dbReference type="GO" id="GO:0016787">
    <property type="term" value="F:hydrolase activity"/>
    <property type="evidence" value="ECO:0007669"/>
    <property type="project" value="UniProtKB-KW"/>
</dbReference>
<dbReference type="AlphaFoldDB" id="A0A644XD09"/>
<dbReference type="Gene3D" id="3.10.310.30">
    <property type="match status" value="1"/>
</dbReference>
<dbReference type="Pfam" id="PF24898">
    <property type="entry name" value="GGDEF_GdpP"/>
    <property type="match status" value="1"/>
</dbReference>
<dbReference type="InterPro" id="IPR038763">
    <property type="entry name" value="DHH_sf"/>
</dbReference>
<dbReference type="EC" id="3.1.4.-" evidence="3"/>
<evidence type="ECO:0000313" key="3">
    <source>
        <dbReference type="EMBL" id="MPM13658.1"/>
    </source>
</evidence>
<dbReference type="GO" id="GO:0003676">
    <property type="term" value="F:nucleic acid binding"/>
    <property type="evidence" value="ECO:0007669"/>
    <property type="project" value="InterPro"/>
</dbReference>